<dbReference type="Proteomes" id="UP000046393">
    <property type="component" value="Unplaced"/>
</dbReference>
<evidence type="ECO:0000256" key="2">
    <source>
        <dbReference type="SAM" id="SignalP"/>
    </source>
</evidence>
<accession>A0A0N5AWF8</accession>
<organism evidence="3 4">
    <name type="scientific">Syphacia muris</name>
    <dbReference type="NCBI Taxonomy" id="451379"/>
    <lineage>
        <taxon>Eukaryota</taxon>
        <taxon>Metazoa</taxon>
        <taxon>Ecdysozoa</taxon>
        <taxon>Nematoda</taxon>
        <taxon>Chromadorea</taxon>
        <taxon>Rhabditida</taxon>
        <taxon>Spirurina</taxon>
        <taxon>Oxyuridomorpha</taxon>
        <taxon>Oxyuroidea</taxon>
        <taxon>Oxyuridae</taxon>
        <taxon>Syphacia</taxon>
    </lineage>
</organism>
<dbReference type="WBParaSite" id="SMUV_0000925701-mRNA-1">
    <property type="protein sequence ID" value="SMUV_0000925701-mRNA-1"/>
    <property type="gene ID" value="SMUV_0000925701"/>
</dbReference>
<proteinExistence type="predicted"/>
<feature type="region of interest" description="Disordered" evidence="1">
    <location>
        <begin position="30"/>
        <end position="52"/>
    </location>
</feature>
<dbReference type="AlphaFoldDB" id="A0A0N5AWF8"/>
<feature type="signal peptide" evidence="2">
    <location>
        <begin position="1"/>
        <end position="23"/>
    </location>
</feature>
<keyword evidence="2" id="KW-0732">Signal</keyword>
<name>A0A0N5AWF8_9BILA</name>
<sequence length="100" mass="10990">MAKKCITIAGVLMAAELCGWMDAEYGEGEGMPEEELELELEHEQETSNSSSSQVFKSIGYYIAELSSTARVSRASESRIITNRIVTGLFIDVSAHKICKL</sequence>
<feature type="chain" id="PRO_5005893473" evidence="2">
    <location>
        <begin position="24"/>
        <end position="100"/>
    </location>
</feature>
<keyword evidence="3" id="KW-1185">Reference proteome</keyword>
<protein>
    <submittedName>
        <fullName evidence="4">Cystatin domain-containing protein</fullName>
    </submittedName>
</protein>
<evidence type="ECO:0000256" key="1">
    <source>
        <dbReference type="SAM" id="MobiDB-lite"/>
    </source>
</evidence>
<evidence type="ECO:0000313" key="4">
    <source>
        <dbReference type="WBParaSite" id="SMUV_0000925701-mRNA-1"/>
    </source>
</evidence>
<evidence type="ECO:0000313" key="3">
    <source>
        <dbReference type="Proteomes" id="UP000046393"/>
    </source>
</evidence>
<reference evidence="4" key="1">
    <citation type="submission" date="2017-02" db="UniProtKB">
        <authorList>
            <consortium name="WormBaseParasite"/>
        </authorList>
    </citation>
    <scope>IDENTIFICATION</scope>
</reference>